<organism evidence="1 2">
    <name type="scientific">Mycobacterium paraterrae</name>
    <dbReference type="NCBI Taxonomy" id="577492"/>
    <lineage>
        <taxon>Bacteria</taxon>
        <taxon>Bacillati</taxon>
        <taxon>Actinomycetota</taxon>
        <taxon>Actinomycetes</taxon>
        <taxon>Mycobacteriales</taxon>
        <taxon>Mycobacteriaceae</taxon>
        <taxon>Mycobacterium</taxon>
    </lineage>
</organism>
<dbReference type="EMBL" id="CP092488">
    <property type="protein sequence ID" value="UMB68113.1"/>
    <property type="molecule type" value="Genomic_DNA"/>
</dbReference>
<evidence type="ECO:0000313" key="1">
    <source>
        <dbReference type="EMBL" id="UMB68113.1"/>
    </source>
</evidence>
<protein>
    <submittedName>
        <fullName evidence="1">Phosphodiesterase</fullName>
    </submittedName>
</protein>
<reference evidence="1" key="1">
    <citation type="submission" date="2022-08" db="EMBL/GenBank/DDBJ databases">
        <title>Whole genome sequencing of non-tuberculosis mycobacteria type-strains.</title>
        <authorList>
            <person name="Igarashi Y."/>
            <person name="Osugi A."/>
            <person name="Mitarai S."/>
        </authorList>
    </citation>
    <scope>NUCLEOTIDE SEQUENCE</scope>
    <source>
        <strain evidence="1">DSM 45127</strain>
    </source>
</reference>
<evidence type="ECO:0000313" key="2">
    <source>
        <dbReference type="Proteomes" id="UP001055336"/>
    </source>
</evidence>
<proteinExistence type="predicted"/>
<dbReference type="Proteomes" id="UP001055336">
    <property type="component" value="Chromosome"/>
</dbReference>
<sequence length="230" mass="24573">MSLMESLSAPFRWGSALRGRRIFHPDGVVAEGVIERLAPAGTGLPLPSAKVVARLSKALGTPSALPDIIGLAFRVETEEDSTSHWDVLLASAVPGPVVRSIWLRPVTSWAGSSMTSLAPLRYRGTNWWLRAKVATPIDGSGLSLDGIRSTLGHHAIAIDIEQGGAASHFRPLARLTLTHATPGRDISFDPVLNTGPGVAMYPNWLADLRAYAYAQSREGRADDHALAARS</sequence>
<gene>
    <name evidence="1" type="ORF">MKK62_16820</name>
</gene>
<name>A0ABY3VFS5_9MYCO</name>
<dbReference type="RefSeq" id="WP_240258575.1">
    <property type="nucleotide sequence ID" value="NZ_CP092488.2"/>
</dbReference>
<keyword evidence="2" id="KW-1185">Reference proteome</keyword>
<accession>A0ABY3VFS5</accession>